<dbReference type="GO" id="GO:0006082">
    <property type="term" value="P:organic acid metabolic process"/>
    <property type="evidence" value="ECO:0007669"/>
    <property type="project" value="TreeGrafter"/>
</dbReference>
<dbReference type="CDD" id="cd20617">
    <property type="entry name" value="CYP1_2-like"/>
    <property type="match status" value="1"/>
</dbReference>
<comment type="cofactor">
    <cofactor evidence="1 7">
        <name>heme</name>
        <dbReference type="ChEBI" id="CHEBI:30413"/>
    </cofactor>
</comment>
<dbReference type="OrthoDB" id="1055148at2759"/>
<evidence type="ECO:0000256" key="2">
    <source>
        <dbReference type="ARBA" id="ARBA00010617"/>
    </source>
</evidence>
<keyword evidence="6 8" id="KW-0503">Monooxygenase</keyword>
<evidence type="ECO:0000256" key="7">
    <source>
        <dbReference type="PIRSR" id="PIRSR602401-1"/>
    </source>
</evidence>
<dbReference type="GO" id="GO:0020037">
    <property type="term" value="F:heme binding"/>
    <property type="evidence" value="ECO:0007669"/>
    <property type="project" value="InterPro"/>
</dbReference>
<dbReference type="EMBL" id="CAJFDH010000002">
    <property type="protein sequence ID" value="CAD5211130.1"/>
    <property type="molecule type" value="Genomic_DNA"/>
</dbReference>
<evidence type="ECO:0000256" key="3">
    <source>
        <dbReference type="ARBA" id="ARBA00022723"/>
    </source>
</evidence>
<dbReference type="AlphaFoldDB" id="A0A811K6Z8"/>
<comment type="similarity">
    <text evidence="2 8">Belongs to the cytochrome P450 family.</text>
</comment>
<dbReference type="Gene3D" id="1.10.630.10">
    <property type="entry name" value="Cytochrome P450"/>
    <property type="match status" value="1"/>
</dbReference>
<evidence type="ECO:0000256" key="5">
    <source>
        <dbReference type="ARBA" id="ARBA00023004"/>
    </source>
</evidence>
<keyword evidence="10" id="KW-1185">Reference proteome</keyword>
<comment type="caution">
    <text evidence="9">The sequence shown here is derived from an EMBL/GenBank/DDBJ whole genome shotgun (WGS) entry which is preliminary data.</text>
</comment>
<feature type="binding site" description="axial binding residue" evidence="7">
    <location>
        <position position="439"/>
    </location>
    <ligand>
        <name>heme</name>
        <dbReference type="ChEBI" id="CHEBI:30413"/>
    </ligand>
    <ligandPart>
        <name>Fe</name>
        <dbReference type="ChEBI" id="CHEBI:18248"/>
    </ligandPart>
</feature>
<evidence type="ECO:0000313" key="9">
    <source>
        <dbReference type="EMBL" id="CAD5211130.1"/>
    </source>
</evidence>
<dbReference type="InterPro" id="IPR017972">
    <property type="entry name" value="Cyt_P450_CS"/>
</dbReference>
<dbReference type="PANTHER" id="PTHR24300:SF375">
    <property type="entry name" value="CYTOCHROME P450 FAMILY"/>
    <property type="match status" value="1"/>
</dbReference>
<keyword evidence="7 8" id="KW-0349">Heme</keyword>
<dbReference type="GO" id="GO:0005506">
    <property type="term" value="F:iron ion binding"/>
    <property type="evidence" value="ECO:0007669"/>
    <property type="project" value="InterPro"/>
</dbReference>
<dbReference type="GO" id="GO:0005737">
    <property type="term" value="C:cytoplasm"/>
    <property type="evidence" value="ECO:0007669"/>
    <property type="project" value="TreeGrafter"/>
</dbReference>
<evidence type="ECO:0000256" key="8">
    <source>
        <dbReference type="RuleBase" id="RU000461"/>
    </source>
</evidence>
<dbReference type="InterPro" id="IPR001128">
    <property type="entry name" value="Cyt_P450"/>
</dbReference>
<organism evidence="9 10">
    <name type="scientific">Bursaphelenchus okinawaensis</name>
    <dbReference type="NCBI Taxonomy" id="465554"/>
    <lineage>
        <taxon>Eukaryota</taxon>
        <taxon>Metazoa</taxon>
        <taxon>Ecdysozoa</taxon>
        <taxon>Nematoda</taxon>
        <taxon>Chromadorea</taxon>
        <taxon>Rhabditida</taxon>
        <taxon>Tylenchina</taxon>
        <taxon>Tylenchomorpha</taxon>
        <taxon>Aphelenchoidea</taxon>
        <taxon>Aphelenchoididae</taxon>
        <taxon>Bursaphelenchus</taxon>
    </lineage>
</organism>
<sequence>MYYLIVALLCVYLTYHFYWKRRNLPSGPVPVPLFGNLLAFIGNDPVDVFIQWKKKYGDIYTYWQGNTPIVTFNSTPTITEAFVGNSEVTSSRYCFHEFNDYCRCGNGGIIFQSGLKWKEQRRFALKVFRNFGMGKNLMQQKILEVVNPLLTDYKQNPAQNNVNNSISRAIGSVINSILFGYTFEGKHSEEYDRLEAMAKVHIEALGHPFTLISLQNPKFMAKVPFIGQRIREVRESAQNLKAFFHSQIVRHRQEIQFDTDQESHDYTEEYFREQRKRQENGDNDSFSDQCLYTLCYDLWLAGQETTSNTINWGLAYLSNLPHIQDTIHRELDTVVGSDRTITLSDKPGLTYLCATINETQRIANLLPQNIWRRVDEDVTVNNTTVKKGTCIIPQISAVLYDDNVYKDPKTFNPNRFLDQKGQVKVDDNFMPFSIGRRSCLGESLAKMELFLFMANILNCFKISSEDGIPINVERRLGVTVQMDTFNLKFTPRH</sequence>
<dbReference type="PROSITE" id="PS00086">
    <property type="entry name" value="CYTOCHROME_P450"/>
    <property type="match status" value="1"/>
</dbReference>
<keyword evidence="5 7" id="KW-0408">Iron</keyword>
<proteinExistence type="inferred from homology"/>
<evidence type="ECO:0000256" key="1">
    <source>
        <dbReference type="ARBA" id="ARBA00001971"/>
    </source>
</evidence>
<evidence type="ECO:0000256" key="6">
    <source>
        <dbReference type="ARBA" id="ARBA00023033"/>
    </source>
</evidence>
<dbReference type="Pfam" id="PF00067">
    <property type="entry name" value="p450"/>
    <property type="match status" value="1"/>
</dbReference>
<dbReference type="InterPro" id="IPR002401">
    <property type="entry name" value="Cyt_P450_E_grp-I"/>
</dbReference>
<dbReference type="PRINTS" id="PR00463">
    <property type="entry name" value="EP450I"/>
</dbReference>
<dbReference type="PRINTS" id="PR00385">
    <property type="entry name" value="P450"/>
</dbReference>
<dbReference type="Proteomes" id="UP000614601">
    <property type="component" value="Unassembled WGS sequence"/>
</dbReference>
<dbReference type="EMBL" id="CAJFCW020000002">
    <property type="protein sequence ID" value="CAG9092724.1"/>
    <property type="molecule type" value="Genomic_DNA"/>
</dbReference>
<keyword evidence="3 7" id="KW-0479">Metal-binding</keyword>
<dbReference type="GO" id="GO:0016712">
    <property type="term" value="F:oxidoreductase activity, acting on paired donors, with incorporation or reduction of molecular oxygen, reduced flavin or flavoprotein as one donor, and incorporation of one atom of oxygen"/>
    <property type="evidence" value="ECO:0007669"/>
    <property type="project" value="TreeGrafter"/>
</dbReference>
<dbReference type="Proteomes" id="UP000783686">
    <property type="component" value="Unassembled WGS sequence"/>
</dbReference>
<keyword evidence="4 8" id="KW-0560">Oxidoreductase</keyword>
<accession>A0A811K6Z8</accession>
<dbReference type="GO" id="GO:0006805">
    <property type="term" value="P:xenobiotic metabolic process"/>
    <property type="evidence" value="ECO:0007669"/>
    <property type="project" value="TreeGrafter"/>
</dbReference>
<evidence type="ECO:0008006" key="11">
    <source>
        <dbReference type="Google" id="ProtNLM"/>
    </source>
</evidence>
<protein>
    <recommendedName>
        <fullName evidence="11">CYtochrome P450 family</fullName>
    </recommendedName>
</protein>
<dbReference type="FunFam" id="1.10.630.10:FF:000036">
    <property type="entry name" value="CYtochrome P450 family"/>
    <property type="match status" value="1"/>
</dbReference>
<reference evidence="9" key="1">
    <citation type="submission" date="2020-09" db="EMBL/GenBank/DDBJ databases">
        <authorList>
            <person name="Kikuchi T."/>
        </authorList>
    </citation>
    <scope>NUCLEOTIDE SEQUENCE</scope>
    <source>
        <strain evidence="9">SH1</strain>
    </source>
</reference>
<gene>
    <name evidence="9" type="ORF">BOKJ2_LOCUS3540</name>
</gene>
<evidence type="ECO:0000313" key="10">
    <source>
        <dbReference type="Proteomes" id="UP000614601"/>
    </source>
</evidence>
<dbReference type="PANTHER" id="PTHR24300">
    <property type="entry name" value="CYTOCHROME P450 508A4-RELATED"/>
    <property type="match status" value="1"/>
</dbReference>
<name>A0A811K6Z8_9BILA</name>
<evidence type="ECO:0000256" key="4">
    <source>
        <dbReference type="ARBA" id="ARBA00023002"/>
    </source>
</evidence>
<dbReference type="InterPro" id="IPR036396">
    <property type="entry name" value="Cyt_P450_sf"/>
</dbReference>
<dbReference type="InterPro" id="IPR050182">
    <property type="entry name" value="Cytochrome_P450_fam2"/>
</dbReference>
<dbReference type="SUPFAM" id="SSF48264">
    <property type="entry name" value="Cytochrome P450"/>
    <property type="match status" value="1"/>
</dbReference>